<evidence type="ECO:0000313" key="3">
    <source>
        <dbReference type="Proteomes" id="UP001170288"/>
    </source>
</evidence>
<evidence type="ECO:0000313" key="2">
    <source>
        <dbReference type="EMBL" id="MDN5069417.1"/>
    </source>
</evidence>
<dbReference type="Pfam" id="PF12728">
    <property type="entry name" value="HTH_17"/>
    <property type="match status" value="1"/>
</dbReference>
<dbReference type="GO" id="GO:0003677">
    <property type="term" value="F:DNA binding"/>
    <property type="evidence" value="ECO:0007669"/>
    <property type="project" value="UniProtKB-KW"/>
</dbReference>
<dbReference type="InterPro" id="IPR010093">
    <property type="entry name" value="SinI_DNA-bd"/>
</dbReference>
<dbReference type="EMBL" id="JAPZCX010000001">
    <property type="protein sequence ID" value="MDN5069417.1"/>
    <property type="molecule type" value="Genomic_DNA"/>
</dbReference>
<sequence length="60" mass="7201">MNENLLTKEELAVRLNLSVHRIDKLRKNDKLPYIKMGRNVRFNLEEVNQFLKKYGKENAK</sequence>
<gene>
    <name evidence="2" type="ORF">O8C76_00050</name>
</gene>
<dbReference type="InterPro" id="IPR041657">
    <property type="entry name" value="HTH_17"/>
</dbReference>
<keyword evidence="2" id="KW-0238">DNA-binding</keyword>
<dbReference type="Proteomes" id="UP001170288">
    <property type="component" value="Unassembled WGS sequence"/>
</dbReference>
<reference evidence="2" key="2">
    <citation type="journal article" date="2023" name="Microorganisms">
        <title>Genomic Characterization of Arcobacter butzleri Strains Isolated from Various Sources in Lithuania.</title>
        <authorList>
            <person name="Uljanovas D."/>
            <person name="Golz G."/>
            <person name="Fleischmann S."/>
            <person name="Kudirkiene E."/>
            <person name="Kasetiene N."/>
            <person name="Grineviciene A."/>
            <person name="Tamuleviciene E."/>
            <person name="Aksomaitiene J."/>
            <person name="Alter T."/>
            <person name="Malakauskas M."/>
        </authorList>
    </citation>
    <scope>NUCLEOTIDE SEQUENCE</scope>
    <source>
        <strain evidence="2">RCM69</strain>
    </source>
</reference>
<proteinExistence type="predicted"/>
<comment type="caution">
    <text evidence="2">The sequence shown here is derived from an EMBL/GenBank/DDBJ whole genome shotgun (WGS) entry which is preliminary data.</text>
</comment>
<reference evidence="2" key="1">
    <citation type="submission" date="2022-12" db="EMBL/GenBank/DDBJ databases">
        <authorList>
            <person name="Uljanovas D."/>
        </authorList>
    </citation>
    <scope>NUCLEOTIDE SEQUENCE</scope>
    <source>
        <strain evidence="2">RCM69</strain>
    </source>
</reference>
<name>A0AAW7PUI6_9BACT</name>
<dbReference type="Gene3D" id="1.10.10.10">
    <property type="entry name" value="Winged helix-like DNA-binding domain superfamily/Winged helix DNA-binding domain"/>
    <property type="match status" value="1"/>
</dbReference>
<accession>A0AAW7PUI6</accession>
<dbReference type="InterPro" id="IPR009061">
    <property type="entry name" value="DNA-bd_dom_put_sf"/>
</dbReference>
<dbReference type="NCBIfam" id="TIGR01764">
    <property type="entry name" value="excise"/>
    <property type="match status" value="1"/>
</dbReference>
<dbReference type="RefSeq" id="WP_301371801.1">
    <property type="nucleotide sequence ID" value="NZ_JAPZCX010000001.1"/>
</dbReference>
<dbReference type="AlphaFoldDB" id="A0AAW7PUI6"/>
<feature type="domain" description="Helix-turn-helix" evidence="1">
    <location>
        <begin position="5"/>
        <end position="53"/>
    </location>
</feature>
<protein>
    <submittedName>
        <fullName evidence="2">Excisionase family DNA-binding protein</fullName>
    </submittedName>
</protein>
<dbReference type="InterPro" id="IPR036388">
    <property type="entry name" value="WH-like_DNA-bd_sf"/>
</dbReference>
<dbReference type="SUPFAM" id="SSF46955">
    <property type="entry name" value="Putative DNA-binding domain"/>
    <property type="match status" value="1"/>
</dbReference>
<organism evidence="2 3">
    <name type="scientific">Aliarcobacter butzleri</name>
    <dbReference type="NCBI Taxonomy" id="28197"/>
    <lineage>
        <taxon>Bacteria</taxon>
        <taxon>Pseudomonadati</taxon>
        <taxon>Campylobacterota</taxon>
        <taxon>Epsilonproteobacteria</taxon>
        <taxon>Campylobacterales</taxon>
        <taxon>Arcobacteraceae</taxon>
        <taxon>Aliarcobacter</taxon>
    </lineage>
</organism>
<evidence type="ECO:0000259" key="1">
    <source>
        <dbReference type="Pfam" id="PF12728"/>
    </source>
</evidence>